<dbReference type="GO" id="GO:0005975">
    <property type="term" value="P:carbohydrate metabolic process"/>
    <property type="evidence" value="ECO:0007669"/>
    <property type="project" value="InterPro"/>
</dbReference>
<evidence type="ECO:0000256" key="1">
    <source>
        <dbReference type="ARBA" id="ARBA00022679"/>
    </source>
</evidence>
<dbReference type="InterPro" id="IPR003859">
    <property type="entry name" value="Galactosyl_T"/>
</dbReference>
<proteinExistence type="predicted"/>
<keyword evidence="1" id="KW-0808">Transferase</keyword>
<accession>A0A1Y3B3D8</accession>
<gene>
    <name evidence="3" type="ORF">BLA29_013239</name>
</gene>
<keyword evidence="4" id="KW-1185">Reference proteome</keyword>
<protein>
    <recommendedName>
        <fullName evidence="2">Galactosyltransferase C-terminal domain-containing protein</fullName>
    </recommendedName>
</protein>
<evidence type="ECO:0000313" key="3">
    <source>
        <dbReference type="EMBL" id="OTF75299.1"/>
    </source>
</evidence>
<dbReference type="PANTHER" id="PTHR19300">
    <property type="entry name" value="BETA-1,4-GALACTOSYLTRANSFERASE"/>
    <property type="match status" value="1"/>
</dbReference>
<comment type="caution">
    <text evidence="3">The sequence shown here is derived from an EMBL/GenBank/DDBJ whole genome shotgun (WGS) entry which is preliminary data.</text>
</comment>
<sequence length="98" mass="11743">MYNVNGFSNRFFGWGGEDDEMRSRLVRKGYRIQRFPSEIARYKKLSHPKDNYNDPNPNRFRLINESVRTSINDGLNNLDYIRHSIVEHSHYVFISVEF</sequence>
<dbReference type="Proteomes" id="UP000194236">
    <property type="component" value="Unassembled WGS sequence"/>
</dbReference>
<dbReference type="SUPFAM" id="SSF53448">
    <property type="entry name" value="Nucleotide-diphospho-sugar transferases"/>
    <property type="match status" value="1"/>
</dbReference>
<dbReference type="Pfam" id="PF02709">
    <property type="entry name" value="Glyco_transf_7C"/>
    <property type="match status" value="1"/>
</dbReference>
<dbReference type="InterPro" id="IPR027791">
    <property type="entry name" value="Galactosyl_T_C"/>
</dbReference>
<dbReference type="OrthoDB" id="10038994at2759"/>
<organism evidence="3 4">
    <name type="scientific">Euroglyphus maynei</name>
    <name type="common">Mayne's house dust mite</name>
    <dbReference type="NCBI Taxonomy" id="6958"/>
    <lineage>
        <taxon>Eukaryota</taxon>
        <taxon>Metazoa</taxon>
        <taxon>Ecdysozoa</taxon>
        <taxon>Arthropoda</taxon>
        <taxon>Chelicerata</taxon>
        <taxon>Arachnida</taxon>
        <taxon>Acari</taxon>
        <taxon>Acariformes</taxon>
        <taxon>Sarcoptiformes</taxon>
        <taxon>Astigmata</taxon>
        <taxon>Psoroptidia</taxon>
        <taxon>Analgoidea</taxon>
        <taxon>Pyroglyphidae</taxon>
        <taxon>Pyroglyphinae</taxon>
        <taxon>Euroglyphus</taxon>
    </lineage>
</organism>
<evidence type="ECO:0000313" key="4">
    <source>
        <dbReference type="Proteomes" id="UP000194236"/>
    </source>
</evidence>
<feature type="domain" description="Galactosyltransferase C-terminal" evidence="2">
    <location>
        <begin position="3"/>
        <end position="47"/>
    </location>
</feature>
<dbReference type="GO" id="GO:0005794">
    <property type="term" value="C:Golgi apparatus"/>
    <property type="evidence" value="ECO:0007669"/>
    <property type="project" value="TreeGrafter"/>
</dbReference>
<dbReference type="AlphaFoldDB" id="A0A1Y3B3D8"/>
<dbReference type="GO" id="GO:0008378">
    <property type="term" value="F:galactosyltransferase activity"/>
    <property type="evidence" value="ECO:0007669"/>
    <property type="project" value="TreeGrafter"/>
</dbReference>
<dbReference type="EMBL" id="MUJZ01042638">
    <property type="protein sequence ID" value="OTF75299.1"/>
    <property type="molecule type" value="Genomic_DNA"/>
</dbReference>
<dbReference type="PANTHER" id="PTHR19300:SF57">
    <property type="entry name" value="BETA-1,4-N-ACETYLGALACTOSAMINYLTRANSFERASE"/>
    <property type="match status" value="1"/>
</dbReference>
<reference evidence="3 4" key="1">
    <citation type="submission" date="2017-03" db="EMBL/GenBank/DDBJ databases">
        <title>Genome Survey of Euroglyphus maynei.</title>
        <authorList>
            <person name="Arlian L.G."/>
            <person name="Morgan M.S."/>
            <person name="Rider S.D."/>
        </authorList>
    </citation>
    <scope>NUCLEOTIDE SEQUENCE [LARGE SCALE GENOMIC DNA]</scope>
    <source>
        <strain evidence="3">Arlian Lab</strain>
        <tissue evidence="3">Whole body</tissue>
    </source>
</reference>
<dbReference type="InterPro" id="IPR029044">
    <property type="entry name" value="Nucleotide-diphossugar_trans"/>
</dbReference>
<evidence type="ECO:0000259" key="2">
    <source>
        <dbReference type="Pfam" id="PF02709"/>
    </source>
</evidence>
<dbReference type="Gene3D" id="3.90.550.10">
    <property type="entry name" value="Spore Coat Polysaccharide Biosynthesis Protein SpsA, Chain A"/>
    <property type="match status" value="1"/>
</dbReference>
<name>A0A1Y3B3D8_EURMA</name>